<proteinExistence type="predicted"/>
<evidence type="ECO:0000256" key="1">
    <source>
        <dbReference type="SAM" id="SignalP"/>
    </source>
</evidence>
<evidence type="ECO:0008006" key="4">
    <source>
        <dbReference type="Google" id="ProtNLM"/>
    </source>
</evidence>
<organism evidence="2 3">
    <name type="scientific">Streptomyces acidiscabies</name>
    <dbReference type="NCBI Taxonomy" id="42234"/>
    <lineage>
        <taxon>Bacteria</taxon>
        <taxon>Bacillati</taxon>
        <taxon>Actinomycetota</taxon>
        <taxon>Actinomycetes</taxon>
        <taxon>Kitasatosporales</taxon>
        <taxon>Streptomycetaceae</taxon>
        <taxon>Streptomyces</taxon>
    </lineage>
</organism>
<protein>
    <recommendedName>
        <fullName evidence="4">Peptidase M10 metallopeptidase domain-containing protein</fullName>
    </recommendedName>
</protein>
<name>A0A0L0KMD8_9ACTN</name>
<dbReference type="AlphaFoldDB" id="A0A0L0KMD8"/>
<gene>
    <name evidence="2" type="ORF">IQ63_05585</name>
</gene>
<dbReference type="EMBL" id="JPPY01000033">
    <property type="protein sequence ID" value="KND39008.1"/>
    <property type="molecule type" value="Genomic_DNA"/>
</dbReference>
<reference evidence="3" key="1">
    <citation type="submission" date="2014-07" db="EMBL/GenBank/DDBJ databases">
        <title>Genome sequencing of plant-pathogenic Streptomyces species.</title>
        <authorList>
            <person name="Harrison J."/>
            <person name="Sapp M."/>
            <person name="Thwaites R."/>
            <person name="Studholme D.J."/>
        </authorList>
    </citation>
    <scope>NUCLEOTIDE SEQUENCE [LARGE SCALE GENOMIC DNA]</scope>
    <source>
        <strain evidence="3">NCPPB 4445</strain>
    </source>
</reference>
<dbReference type="Proteomes" id="UP000037151">
    <property type="component" value="Unassembled WGS sequence"/>
</dbReference>
<feature type="signal peptide" evidence="1">
    <location>
        <begin position="1"/>
        <end position="27"/>
    </location>
</feature>
<dbReference type="SUPFAM" id="SSF55486">
    <property type="entry name" value="Metalloproteases ('zincins'), catalytic domain"/>
    <property type="match status" value="1"/>
</dbReference>
<sequence>MHTSRRAAAVLAASAALVLSAPFVAYAGHDDNGTDPDNRSQAVKGFSLTVNGTNAMNHGKSQLERSVITTSWGGGDIEVFDSNYGDNGWHGFTDCTNWNALWTSCDIIRVRFNTYQSKTPAQWRSLGCHEFGHTGDLGHRKASNDSDNNSCMRVEIWPQNYDQHDLNAIKAGT</sequence>
<evidence type="ECO:0000313" key="3">
    <source>
        <dbReference type="Proteomes" id="UP000037151"/>
    </source>
</evidence>
<comment type="caution">
    <text evidence="2">The sequence shown here is derived from an EMBL/GenBank/DDBJ whole genome shotgun (WGS) entry which is preliminary data.</text>
</comment>
<keyword evidence="1" id="KW-0732">Signal</keyword>
<evidence type="ECO:0000313" key="2">
    <source>
        <dbReference type="EMBL" id="KND39008.1"/>
    </source>
</evidence>
<accession>A0A0L0KMD8</accession>
<feature type="chain" id="PRO_5005542700" description="Peptidase M10 metallopeptidase domain-containing protein" evidence="1">
    <location>
        <begin position="28"/>
        <end position="173"/>
    </location>
</feature>
<dbReference type="PATRIC" id="fig|42234.21.peg.1153"/>